<reference evidence="2" key="1">
    <citation type="journal article" date="2019" name="J. Virol.">
        <title>Medusavirus, a novel large DNA virus discovered from hot spring water.</title>
        <authorList>
            <person name="Yoshikawa G."/>
            <person name="Blanc-Mathieu R."/>
            <person name="Song C."/>
            <person name="Kayama Y."/>
            <person name="Mochizuki T."/>
            <person name="Murata K."/>
            <person name="Ogata H."/>
            <person name="Takemura M."/>
        </authorList>
    </citation>
    <scope>NUCLEOTIDE SEQUENCE [LARGE SCALE GENOMIC DNA]</scope>
</reference>
<keyword evidence="2" id="KW-1185">Reference proteome</keyword>
<organism evidence="1 2">
    <name type="scientific">Acanthamoeba castellanii medusavirus J1</name>
    <dbReference type="NCBI Taxonomy" id="3114988"/>
    <lineage>
        <taxon>Viruses</taxon>
        <taxon>Varidnaviria</taxon>
        <taxon>Bamfordvirae</taxon>
        <taxon>Nucleocytoviricota</taxon>
        <taxon>Megaviricetes</taxon>
        <taxon>Mamonoviridae</taxon>
        <taxon>Medusavirus</taxon>
        <taxon>Medusavirus medusae</taxon>
    </lineage>
</organism>
<evidence type="ECO:0000313" key="2">
    <source>
        <dbReference type="Proteomes" id="UP001161669"/>
    </source>
</evidence>
<protein>
    <submittedName>
        <fullName evidence="1">Uncharacterized protein</fullName>
    </submittedName>
</protein>
<name>A0A3T1CXA6_9VIRU</name>
<dbReference type="KEGG" id="vg:80540805"/>
<sequence>MHYFGFLFVLLLITTAHTLVAFPKNRHNGAPICAPPTTDRADTFLSDLPGVWDGIGSLVYVNATDGTVADSIPVQTKWTIFHNAELERIDWITSRRLQTGNISFQHTYDAIYDDCSVQVASIFDSGSSTYGRVDGRSGTIANFDADTNELTSACRYVPVNTKKMQVGCEIYNDQGQGYIPEGTLLTYQAIMRQIDSP</sequence>
<accession>A0A3T1CXA6</accession>
<dbReference type="Proteomes" id="UP001161669">
    <property type="component" value="Segment"/>
</dbReference>
<evidence type="ECO:0000313" key="1">
    <source>
        <dbReference type="EMBL" id="BBI30453.1"/>
    </source>
</evidence>
<proteinExistence type="predicted"/>
<dbReference type="EMBL" id="AP018495">
    <property type="protein sequence ID" value="BBI30453.1"/>
    <property type="molecule type" value="Genomic_DNA"/>
</dbReference>